<dbReference type="Proteomes" id="UP000800038">
    <property type="component" value="Unassembled WGS sequence"/>
</dbReference>
<protein>
    <submittedName>
        <fullName evidence="2">Uncharacterized protein</fullName>
    </submittedName>
</protein>
<sequence length="136" mass="15019">MVGSMLKKPTLRQWLTTEQGSSAAGPQTSNYASSLVVNVKQLMLRQWPTTEQGSSAAGPQTSNYASSPVVDVEQPMLRQWPKTEQGRGCPSIIHPYWPMGASQELQQFRLQFPQSSFLPSHKVFCVVQLIGLDNIG</sequence>
<accession>A0A6A5SFB2</accession>
<dbReference type="AlphaFoldDB" id="A0A6A5SFB2"/>
<reference evidence="2" key="1">
    <citation type="journal article" date="2020" name="Stud. Mycol.">
        <title>101 Dothideomycetes genomes: a test case for predicting lifestyles and emergence of pathogens.</title>
        <authorList>
            <person name="Haridas S."/>
            <person name="Albert R."/>
            <person name="Binder M."/>
            <person name="Bloem J."/>
            <person name="Labutti K."/>
            <person name="Salamov A."/>
            <person name="Andreopoulos B."/>
            <person name="Baker S."/>
            <person name="Barry K."/>
            <person name="Bills G."/>
            <person name="Bluhm B."/>
            <person name="Cannon C."/>
            <person name="Castanera R."/>
            <person name="Culley D."/>
            <person name="Daum C."/>
            <person name="Ezra D."/>
            <person name="Gonzalez J."/>
            <person name="Henrissat B."/>
            <person name="Kuo A."/>
            <person name="Liang C."/>
            <person name="Lipzen A."/>
            <person name="Lutzoni F."/>
            <person name="Magnuson J."/>
            <person name="Mondo S."/>
            <person name="Nolan M."/>
            <person name="Ohm R."/>
            <person name="Pangilinan J."/>
            <person name="Park H.-J."/>
            <person name="Ramirez L."/>
            <person name="Alfaro M."/>
            <person name="Sun H."/>
            <person name="Tritt A."/>
            <person name="Yoshinaga Y."/>
            <person name="Zwiers L.-H."/>
            <person name="Turgeon B."/>
            <person name="Goodwin S."/>
            <person name="Spatafora J."/>
            <person name="Crous P."/>
            <person name="Grigoriev I."/>
        </authorList>
    </citation>
    <scope>NUCLEOTIDE SEQUENCE</scope>
    <source>
        <strain evidence="2">CBS 161.51</strain>
    </source>
</reference>
<feature type="compositionally biased region" description="Polar residues" evidence="1">
    <location>
        <begin position="48"/>
        <end position="66"/>
    </location>
</feature>
<proteinExistence type="predicted"/>
<evidence type="ECO:0000313" key="2">
    <source>
        <dbReference type="EMBL" id="KAF1939335.1"/>
    </source>
</evidence>
<keyword evidence="3" id="KW-1185">Reference proteome</keyword>
<evidence type="ECO:0000256" key="1">
    <source>
        <dbReference type="SAM" id="MobiDB-lite"/>
    </source>
</evidence>
<dbReference type="EMBL" id="ML976083">
    <property type="protein sequence ID" value="KAF1939335.1"/>
    <property type="molecule type" value="Genomic_DNA"/>
</dbReference>
<evidence type="ECO:0000313" key="3">
    <source>
        <dbReference type="Proteomes" id="UP000800038"/>
    </source>
</evidence>
<gene>
    <name evidence="2" type="ORF">EJ02DRAFT_258168</name>
</gene>
<feature type="region of interest" description="Disordered" evidence="1">
    <location>
        <begin position="48"/>
        <end position="68"/>
    </location>
</feature>
<organism evidence="2 3">
    <name type="scientific">Clathrospora elynae</name>
    <dbReference type="NCBI Taxonomy" id="706981"/>
    <lineage>
        <taxon>Eukaryota</taxon>
        <taxon>Fungi</taxon>
        <taxon>Dikarya</taxon>
        <taxon>Ascomycota</taxon>
        <taxon>Pezizomycotina</taxon>
        <taxon>Dothideomycetes</taxon>
        <taxon>Pleosporomycetidae</taxon>
        <taxon>Pleosporales</taxon>
        <taxon>Diademaceae</taxon>
        <taxon>Clathrospora</taxon>
    </lineage>
</organism>
<name>A0A6A5SFB2_9PLEO</name>